<dbReference type="CDD" id="cd02440">
    <property type="entry name" value="AdoMet_MTases"/>
    <property type="match status" value="1"/>
</dbReference>
<protein>
    <submittedName>
        <fullName evidence="3">23S rRNA (Guanine(745)-N(1))-methyltransferase</fullName>
        <ecNumber evidence="3">2.1.1.187</ecNumber>
    </submittedName>
</protein>
<dbReference type="InterPro" id="IPR016718">
    <property type="entry name" value="rRNA_m1G-MeTrfase_A_prd"/>
</dbReference>
<dbReference type="PANTHER" id="PTHR43460">
    <property type="entry name" value="METHYLTRANSFERASE"/>
    <property type="match status" value="1"/>
</dbReference>
<dbReference type="EC" id="2.1.1.187" evidence="3"/>
<feature type="domain" description="23S rRNA (guanine(745)-N(1))-methyltransferase N-terminal" evidence="2">
    <location>
        <begin position="3"/>
        <end position="46"/>
    </location>
</feature>
<dbReference type="InterPro" id="IPR029063">
    <property type="entry name" value="SAM-dependent_MTases_sf"/>
</dbReference>
<name>A0ABS5SSI3_9GAMM</name>
<comment type="caution">
    <text evidence="3">The sequence shown here is derived from an EMBL/GenBank/DDBJ whole genome shotgun (WGS) entry which is preliminary data.</text>
</comment>
<keyword evidence="4" id="KW-1185">Reference proteome</keyword>
<proteinExistence type="predicted"/>
<feature type="domain" description="Methyltransferase" evidence="1">
    <location>
        <begin position="90"/>
        <end position="171"/>
    </location>
</feature>
<dbReference type="InterPro" id="IPR048647">
    <property type="entry name" value="RlmA_N"/>
</dbReference>
<keyword evidence="3" id="KW-0808">Transferase</keyword>
<dbReference type="NCBIfam" id="NF008300">
    <property type="entry name" value="PRK11088.1"/>
    <property type="match status" value="1"/>
</dbReference>
<evidence type="ECO:0000313" key="4">
    <source>
        <dbReference type="Proteomes" id="UP000790096"/>
    </source>
</evidence>
<dbReference type="Pfam" id="PF21302">
    <property type="entry name" value="Zn_ribbon_RlmA"/>
    <property type="match status" value="1"/>
</dbReference>
<dbReference type="GO" id="GO:0052911">
    <property type="term" value="F:23S rRNA (guanine(745)-N(1))-methyltransferase activity"/>
    <property type="evidence" value="ECO:0007669"/>
    <property type="project" value="UniProtKB-EC"/>
</dbReference>
<evidence type="ECO:0000259" key="2">
    <source>
        <dbReference type="Pfam" id="PF21302"/>
    </source>
</evidence>
<dbReference type="PANTHER" id="PTHR43460:SF1">
    <property type="entry name" value="METHYLTRANSFERASE TYPE 11 DOMAIN-CONTAINING PROTEIN"/>
    <property type="match status" value="1"/>
</dbReference>
<evidence type="ECO:0000313" key="3">
    <source>
        <dbReference type="EMBL" id="MBT0722966.1"/>
    </source>
</evidence>
<dbReference type="RefSeq" id="WP_214235534.1">
    <property type="nucleotide sequence ID" value="NZ_JABBFR010000001.1"/>
</dbReference>
<dbReference type="Proteomes" id="UP000790096">
    <property type="component" value="Unassembled WGS sequence"/>
</dbReference>
<keyword evidence="3" id="KW-0489">Methyltransferase</keyword>
<evidence type="ECO:0000259" key="1">
    <source>
        <dbReference type="Pfam" id="PF13649"/>
    </source>
</evidence>
<dbReference type="Gene3D" id="3.40.50.150">
    <property type="entry name" value="Vaccinia Virus protein VP39"/>
    <property type="match status" value="1"/>
</dbReference>
<accession>A0ABS5SSI3</accession>
<reference evidence="3 4" key="1">
    <citation type="submission" date="2020-04" db="EMBL/GenBank/DDBJ databases">
        <title>Genome sequencing of Rosenbergiella species.</title>
        <authorList>
            <person name="Alvarez-Perez S."/>
            <person name="Lievens B."/>
        </authorList>
    </citation>
    <scope>NUCLEOTIDE SEQUENCE [LARGE SCALE GENOMIC DNA]</scope>
    <source>
        <strain evidence="3 4">S61</strain>
    </source>
</reference>
<dbReference type="Pfam" id="PF13649">
    <property type="entry name" value="Methyltransf_25"/>
    <property type="match status" value="1"/>
</dbReference>
<gene>
    <name evidence="3" type="primary">rlmA</name>
    <name evidence="3" type="ORF">HH682_00610</name>
</gene>
<organism evidence="3 4">
    <name type="scientific">Rosenbergiella gaditana</name>
    <dbReference type="NCBI Taxonomy" id="2726987"/>
    <lineage>
        <taxon>Bacteria</taxon>
        <taxon>Pseudomonadati</taxon>
        <taxon>Pseudomonadota</taxon>
        <taxon>Gammaproteobacteria</taxon>
        <taxon>Enterobacterales</taxon>
        <taxon>Erwiniaceae</taxon>
        <taxon>Rosenbergiella</taxon>
    </lineage>
</organism>
<dbReference type="SUPFAM" id="SSF53335">
    <property type="entry name" value="S-adenosyl-L-methionine-dependent methyltransferases"/>
    <property type="match status" value="1"/>
</dbReference>
<dbReference type="PIRSF" id="PIRSF018249">
    <property type="entry name" value="MyrA_prd"/>
    <property type="match status" value="1"/>
</dbReference>
<dbReference type="InterPro" id="IPR052939">
    <property type="entry name" value="23S_rRNA_MeTrnsfrase_RlmA"/>
</dbReference>
<dbReference type="EMBL" id="JABBFR010000001">
    <property type="protein sequence ID" value="MBT0722966.1"/>
    <property type="molecule type" value="Genomic_DNA"/>
</dbReference>
<dbReference type="InterPro" id="IPR041698">
    <property type="entry name" value="Methyltransf_25"/>
</dbReference>
<sequence>MLYICPLCQSPLTEDLQGYACEKRHRFDRAKEGYVNLLPVQHKGSKDPGDSPEMLQARRQFLDEGHYQPLRDQVAKLLDEHLPTASTAAIVDLGCGEGYYTSAWVNDNREVYGVDVSKFAIKSAAKRYPKIQFSVASGYRLPFASASLSAIIRIYAPSKVEELMRTLCPGGILITVTPAARHLYQFKALIYQDVQLHDEKEEALEGFECLVEQRLHYPLTLTASSATQLLQMTPFAWRASENVWQYLADSKSFSCETDFKITVWRKAE</sequence>